<dbReference type="InterPro" id="IPR052158">
    <property type="entry name" value="INH-QAR"/>
</dbReference>
<organism evidence="2 3">
    <name type="scientific">Pseudoalteromonas issachenkonii</name>
    <dbReference type="NCBI Taxonomy" id="152297"/>
    <lineage>
        <taxon>Bacteria</taxon>
        <taxon>Pseudomonadati</taxon>
        <taxon>Pseudomonadota</taxon>
        <taxon>Gammaproteobacteria</taxon>
        <taxon>Alteromonadales</taxon>
        <taxon>Pseudoalteromonadaceae</taxon>
        <taxon>Pseudoalteromonas</taxon>
    </lineage>
</organism>
<reference evidence="2 3" key="1">
    <citation type="submission" date="2024-02" db="EMBL/GenBank/DDBJ databases">
        <title>Bacteria isolated from the canopy kelp, Nereocystis luetkeana.</title>
        <authorList>
            <person name="Pfister C.A."/>
            <person name="Younker I.T."/>
            <person name="Light S.H."/>
        </authorList>
    </citation>
    <scope>NUCLEOTIDE SEQUENCE [LARGE SCALE GENOMIC DNA]</scope>
    <source>
        <strain evidence="2 3">TI.1.03</strain>
    </source>
</reference>
<dbReference type="SUPFAM" id="SSF52317">
    <property type="entry name" value="Class I glutamine amidotransferase-like"/>
    <property type="match status" value="1"/>
</dbReference>
<sequence length="170" mass="18856">MKNSMTPLGEHGLRFSADYHFTDSLQPDVLIVPGGSGARIAMEEPDVINYLKKAAENCHSILSVCTGMYLMQKAGLFKHKKATTHWAFLEHLKKDNTVTVVEERFVKDGNIWSSAGVSAGMDMCLAFIADYYGDDVASNIQLDAEYYPSPTIYGDAHKNNAASNYIKKLR</sequence>
<dbReference type="CDD" id="cd03139">
    <property type="entry name" value="GATase1_PfpI_2"/>
    <property type="match status" value="1"/>
</dbReference>
<dbReference type="EMBL" id="JBAKAW010000009">
    <property type="protein sequence ID" value="MEL0655453.1"/>
    <property type="molecule type" value="Genomic_DNA"/>
</dbReference>
<gene>
    <name evidence="2" type="ORF">V6257_10465</name>
</gene>
<dbReference type="Proteomes" id="UP001371391">
    <property type="component" value="Unassembled WGS sequence"/>
</dbReference>
<accession>A0ABU9H0X1</accession>
<comment type="caution">
    <text evidence="2">The sequence shown here is derived from an EMBL/GenBank/DDBJ whole genome shotgun (WGS) entry which is preliminary data.</text>
</comment>
<dbReference type="InterPro" id="IPR002818">
    <property type="entry name" value="DJ-1/PfpI"/>
</dbReference>
<keyword evidence="2" id="KW-0456">Lyase</keyword>
<keyword evidence="3" id="KW-1185">Reference proteome</keyword>
<dbReference type="GO" id="GO:0016829">
    <property type="term" value="F:lyase activity"/>
    <property type="evidence" value="ECO:0007669"/>
    <property type="project" value="UniProtKB-KW"/>
</dbReference>
<dbReference type="InterPro" id="IPR029062">
    <property type="entry name" value="Class_I_gatase-like"/>
</dbReference>
<evidence type="ECO:0000313" key="2">
    <source>
        <dbReference type="EMBL" id="MEL0655453.1"/>
    </source>
</evidence>
<name>A0ABU9H0X1_9GAMM</name>
<dbReference type="EC" id="4.2.1.-" evidence="2"/>
<dbReference type="Pfam" id="PF01965">
    <property type="entry name" value="DJ-1_PfpI"/>
    <property type="match status" value="1"/>
</dbReference>
<feature type="domain" description="DJ-1/PfpI" evidence="1">
    <location>
        <begin position="9"/>
        <end position="129"/>
    </location>
</feature>
<dbReference type="Gene3D" id="3.40.50.880">
    <property type="match status" value="1"/>
</dbReference>
<proteinExistence type="predicted"/>
<protein>
    <submittedName>
        <fullName evidence="2">DJ-1/PfpI family protein</fullName>
        <ecNumber evidence="2">4.2.1.-</ecNumber>
    </submittedName>
</protein>
<dbReference type="PANTHER" id="PTHR43130">
    <property type="entry name" value="ARAC-FAMILY TRANSCRIPTIONAL REGULATOR"/>
    <property type="match status" value="1"/>
</dbReference>
<dbReference type="PANTHER" id="PTHR43130:SF15">
    <property type="entry name" value="THIJ_PFPI FAMILY PROTEIN (AFU_ORTHOLOGUE AFUA_5G14240)"/>
    <property type="match status" value="1"/>
</dbReference>
<evidence type="ECO:0000259" key="1">
    <source>
        <dbReference type="Pfam" id="PF01965"/>
    </source>
</evidence>
<dbReference type="RefSeq" id="WP_341602642.1">
    <property type="nucleotide sequence ID" value="NZ_JBAKAW010000009.1"/>
</dbReference>
<evidence type="ECO:0000313" key="3">
    <source>
        <dbReference type="Proteomes" id="UP001371391"/>
    </source>
</evidence>